<accession>A0ABV6H4D1</accession>
<sequence length="150" mass="16456">MPAILVTRYRLVETTTVVDVPDGFDPSNSEHRDVLIDTVEAIEGDGDAVSSHLTIEPAPQNHHSDGRVDDDEIVVDDTDAAPPTTWGTWTYLGHWDNSSLVIDSVHDGDIVDTRPDDGTWEEGLFADAVSAPTIEDGRQLLIEEYVNTDD</sequence>
<dbReference type="Proteomes" id="UP001589783">
    <property type="component" value="Unassembled WGS sequence"/>
</dbReference>
<reference evidence="1 2" key="1">
    <citation type="submission" date="2024-09" db="EMBL/GenBank/DDBJ databases">
        <authorList>
            <person name="Sun Q."/>
            <person name="Mori K."/>
        </authorList>
    </citation>
    <scope>NUCLEOTIDE SEQUENCE [LARGE SCALE GENOMIC DNA]</scope>
    <source>
        <strain evidence="1 2">CCM 7957</strain>
    </source>
</reference>
<proteinExistence type="predicted"/>
<name>A0ABV6H4D1_9ACTN</name>
<evidence type="ECO:0000313" key="1">
    <source>
        <dbReference type="EMBL" id="MFC0313665.1"/>
    </source>
</evidence>
<evidence type="ECO:0000313" key="2">
    <source>
        <dbReference type="Proteomes" id="UP001589783"/>
    </source>
</evidence>
<protein>
    <submittedName>
        <fullName evidence="1">Uncharacterized protein</fullName>
    </submittedName>
</protein>
<gene>
    <name evidence="1" type="ORF">ACFFJD_02200</name>
</gene>
<dbReference type="RefSeq" id="WP_382360262.1">
    <property type="nucleotide sequence ID" value="NZ_JBHLWV010000006.1"/>
</dbReference>
<dbReference type="EMBL" id="JBHLWV010000006">
    <property type="protein sequence ID" value="MFC0313665.1"/>
    <property type="molecule type" value="Genomic_DNA"/>
</dbReference>
<organism evidence="1 2">
    <name type="scientific">Gordonia phosphorivorans</name>
    <dbReference type="NCBI Taxonomy" id="1056982"/>
    <lineage>
        <taxon>Bacteria</taxon>
        <taxon>Bacillati</taxon>
        <taxon>Actinomycetota</taxon>
        <taxon>Actinomycetes</taxon>
        <taxon>Mycobacteriales</taxon>
        <taxon>Gordoniaceae</taxon>
        <taxon>Gordonia</taxon>
    </lineage>
</organism>
<keyword evidence="2" id="KW-1185">Reference proteome</keyword>
<comment type="caution">
    <text evidence="1">The sequence shown here is derived from an EMBL/GenBank/DDBJ whole genome shotgun (WGS) entry which is preliminary data.</text>
</comment>